<dbReference type="AlphaFoldDB" id="A0A059ZW60"/>
<dbReference type="Proteomes" id="UP000005522">
    <property type="component" value="Chromosome"/>
</dbReference>
<dbReference type="RefSeq" id="WP_004872895.1">
    <property type="nucleotide sequence ID" value="NZ_CP005986.1"/>
</dbReference>
<organism evidence="1 2">
    <name type="scientific">Acidithiobacillus caldus (strain ATCC 51756 / DSM 8584 / KU)</name>
    <dbReference type="NCBI Taxonomy" id="637389"/>
    <lineage>
        <taxon>Bacteria</taxon>
        <taxon>Pseudomonadati</taxon>
        <taxon>Pseudomonadota</taxon>
        <taxon>Acidithiobacillia</taxon>
        <taxon>Acidithiobacillales</taxon>
        <taxon>Acidithiobacillaceae</taxon>
        <taxon>Acidithiobacillus</taxon>
    </lineage>
</organism>
<protein>
    <submittedName>
        <fullName evidence="1">Uncharacterized protein</fullName>
    </submittedName>
</protein>
<evidence type="ECO:0000313" key="2">
    <source>
        <dbReference type="Proteomes" id="UP000005522"/>
    </source>
</evidence>
<reference evidence="1 2" key="1">
    <citation type="journal article" date="2009" name="J. Bacteriol.">
        <title>Draft genome sequence of the extremely acidophilic bacterium Acidithiobacillus caldus ATCC 51756 reveals metabolic versatility in the genus Acidithiobacillus.</title>
        <authorList>
            <person name="Valdes J."/>
            <person name="Quatrini R."/>
            <person name="Hallberg K."/>
            <person name="Dopson M."/>
            <person name="Valenzuela P.D."/>
            <person name="Holmes D.S."/>
        </authorList>
    </citation>
    <scope>NUCLEOTIDE SEQUENCE [LARGE SCALE GENOMIC DNA]</scope>
    <source>
        <strain evidence="2">ATCC 51756 / DSM 8584 / KU</strain>
    </source>
</reference>
<accession>A0A059ZW60</accession>
<name>A0A059ZW60_ACICK</name>
<proteinExistence type="predicted"/>
<dbReference type="EMBL" id="CP005986">
    <property type="protein sequence ID" value="AIA55688.1"/>
    <property type="molecule type" value="Genomic_DNA"/>
</dbReference>
<dbReference type="HOGENOM" id="CLU_2340417_0_0_6"/>
<sequence>MRSYIHPRLRRDLIAEEWRQDPEARNHRVSTALEAASLTDLVRIGLRRASRIHPLPPYEPFAISITPAAQEKLLRLEAEMGKQISISAIVQEILKGE</sequence>
<gene>
    <name evidence="1" type="ORF">Acaty_c1829</name>
</gene>
<dbReference type="KEGG" id="acz:Acaty_c1829"/>
<evidence type="ECO:0000313" key="1">
    <source>
        <dbReference type="EMBL" id="AIA55688.1"/>
    </source>
</evidence>